<feature type="domain" description="Ig-like" evidence="9">
    <location>
        <begin position="6"/>
        <end position="110"/>
    </location>
</feature>
<dbReference type="PANTHER" id="PTHR19433">
    <property type="entry name" value="T-CELL RECEPTOR ALPHA CHAIN V REGION-RELATED"/>
    <property type="match status" value="1"/>
</dbReference>
<evidence type="ECO:0000256" key="8">
    <source>
        <dbReference type="SAM" id="Phobius"/>
    </source>
</evidence>
<dbReference type="InterPro" id="IPR013783">
    <property type="entry name" value="Ig-like_fold"/>
</dbReference>
<sequence>MTRLSPPDCQQRSVISAHVGQTITMKCCNDKTEIAVVFWYKHVLGQIPMPITTTSNTLIDGFDNSRFTLDFEVDHYNLIISNVNSSDSAVYLCAKWDYRELRFMESITVSVRAAELNDQVVVHQPQFENFQPGGSVNLSCTVHPGSCDGEHSVYWFLSSGEHQPGLLYTSGGRSDQCEKKPNTQTHTCVYNLPLNISNSGTYYCAVASCGHILFGKGTKVESQADEVNLTYLMYAALTFTSILSVFLSVLLVKRNKENCYDQARHAAILLPDTEVIEDNNYAALRMDKVSRSRREKYESQCVYSRVKVN</sequence>
<dbReference type="CDD" id="cd00099">
    <property type="entry name" value="IgV"/>
    <property type="match status" value="1"/>
</dbReference>
<name>A0A3P8W308_CYNSE</name>
<accession>A0A3P8W308</accession>
<evidence type="ECO:0000256" key="1">
    <source>
        <dbReference type="ARBA" id="ARBA00004236"/>
    </source>
</evidence>
<dbReference type="GeneTree" id="ENSGT00940000162676"/>
<dbReference type="SMART" id="SM00409">
    <property type="entry name" value="IG"/>
    <property type="match status" value="2"/>
</dbReference>
<keyword evidence="8" id="KW-0812">Transmembrane</keyword>
<dbReference type="InterPro" id="IPR036179">
    <property type="entry name" value="Ig-like_dom_sf"/>
</dbReference>
<reference evidence="10" key="2">
    <citation type="submission" date="2025-08" db="UniProtKB">
        <authorList>
            <consortium name="Ensembl"/>
        </authorList>
    </citation>
    <scope>IDENTIFICATION</scope>
</reference>
<dbReference type="Ensembl" id="ENSCSET00000021163.1">
    <property type="protein sequence ID" value="ENSCSEP00000020892.1"/>
    <property type="gene ID" value="ENSCSEG00000013334.1"/>
</dbReference>
<dbReference type="Proteomes" id="UP000265120">
    <property type="component" value="Chromosome 1"/>
</dbReference>
<keyword evidence="4" id="KW-0391">Immunity</keyword>
<keyword evidence="5 8" id="KW-0472">Membrane</keyword>
<keyword evidence="3" id="KW-0732">Signal</keyword>
<comment type="subcellular location">
    <subcellularLocation>
        <location evidence="1">Cell membrane</location>
    </subcellularLocation>
</comment>
<reference evidence="10" key="3">
    <citation type="submission" date="2025-09" db="UniProtKB">
        <authorList>
            <consortium name="Ensembl"/>
        </authorList>
    </citation>
    <scope>IDENTIFICATION</scope>
</reference>
<keyword evidence="7" id="KW-0325">Glycoprotein</keyword>
<dbReference type="GO" id="GO:0002376">
    <property type="term" value="P:immune system process"/>
    <property type="evidence" value="ECO:0007669"/>
    <property type="project" value="UniProtKB-KW"/>
</dbReference>
<keyword evidence="11" id="KW-1185">Reference proteome</keyword>
<evidence type="ECO:0000256" key="2">
    <source>
        <dbReference type="ARBA" id="ARBA00022475"/>
    </source>
</evidence>
<feature type="domain" description="Ig-like" evidence="9">
    <location>
        <begin position="118"/>
        <end position="230"/>
    </location>
</feature>
<feature type="transmembrane region" description="Helical" evidence="8">
    <location>
        <begin position="231"/>
        <end position="252"/>
    </location>
</feature>
<protein>
    <submittedName>
        <fullName evidence="10">Uncharacterized LOC103391507</fullName>
    </submittedName>
</protein>
<dbReference type="PROSITE" id="PS50835">
    <property type="entry name" value="IG_LIKE"/>
    <property type="match status" value="2"/>
</dbReference>
<dbReference type="GO" id="GO:0005886">
    <property type="term" value="C:plasma membrane"/>
    <property type="evidence" value="ECO:0007669"/>
    <property type="project" value="UniProtKB-SubCell"/>
</dbReference>
<dbReference type="InterPro" id="IPR013106">
    <property type="entry name" value="Ig_V-set"/>
</dbReference>
<keyword evidence="8" id="KW-1133">Transmembrane helix</keyword>
<keyword evidence="2" id="KW-1003">Cell membrane</keyword>
<evidence type="ECO:0000313" key="11">
    <source>
        <dbReference type="Proteomes" id="UP000265120"/>
    </source>
</evidence>
<evidence type="ECO:0000256" key="6">
    <source>
        <dbReference type="ARBA" id="ARBA00023157"/>
    </source>
</evidence>
<dbReference type="InterPro" id="IPR003599">
    <property type="entry name" value="Ig_sub"/>
</dbReference>
<dbReference type="InterPro" id="IPR007110">
    <property type="entry name" value="Ig-like_dom"/>
</dbReference>
<evidence type="ECO:0000256" key="7">
    <source>
        <dbReference type="ARBA" id="ARBA00023180"/>
    </source>
</evidence>
<evidence type="ECO:0000313" key="10">
    <source>
        <dbReference type="Ensembl" id="ENSCSEP00000020892.1"/>
    </source>
</evidence>
<dbReference type="Gene3D" id="2.60.40.10">
    <property type="entry name" value="Immunoglobulins"/>
    <property type="match status" value="2"/>
</dbReference>
<dbReference type="PANTHER" id="PTHR19433:SF127">
    <property type="entry name" value="NITR9"/>
    <property type="match status" value="1"/>
</dbReference>
<organism evidence="10 11">
    <name type="scientific">Cynoglossus semilaevis</name>
    <name type="common">Tongue sole</name>
    <dbReference type="NCBI Taxonomy" id="244447"/>
    <lineage>
        <taxon>Eukaryota</taxon>
        <taxon>Metazoa</taxon>
        <taxon>Chordata</taxon>
        <taxon>Craniata</taxon>
        <taxon>Vertebrata</taxon>
        <taxon>Euteleostomi</taxon>
        <taxon>Actinopterygii</taxon>
        <taxon>Neopterygii</taxon>
        <taxon>Teleostei</taxon>
        <taxon>Neoteleostei</taxon>
        <taxon>Acanthomorphata</taxon>
        <taxon>Carangaria</taxon>
        <taxon>Pleuronectiformes</taxon>
        <taxon>Pleuronectoidei</taxon>
        <taxon>Cynoglossidae</taxon>
        <taxon>Cynoglossinae</taxon>
        <taxon>Cynoglossus</taxon>
    </lineage>
</organism>
<dbReference type="Pfam" id="PF07686">
    <property type="entry name" value="V-set"/>
    <property type="match status" value="2"/>
</dbReference>
<evidence type="ECO:0000259" key="9">
    <source>
        <dbReference type="PROSITE" id="PS50835"/>
    </source>
</evidence>
<keyword evidence="6" id="KW-1015">Disulfide bond</keyword>
<evidence type="ECO:0000256" key="4">
    <source>
        <dbReference type="ARBA" id="ARBA00022859"/>
    </source>
</evidence>
<evidence type="ECO:0000256" key="5">
    <source>
        <dbReference type="ARBA" id="ARBA00023136"/>
    </source>
</evidence>
<dbReference type="InterPro" id="IPR052051">
    <property type="entry name" value="TCR_complex_component"/>
</dbReference>
<dbReference type="GO" id="GO:0009617">
    <property type="term" value="P:response to bacterium"/>
    <property type="evidence" value="ECO:0007669"/>
    <property type="project" value="TreeGrafter"/>
</dbReference>
<proteinExistence type="predicted"/>
<dbReference type="SUPFAM" id="SSF48726">
    <property type="entry name" value="Immunoglobulin"/>
    <property type="match status" value="2"/>
</dbReference>
<dbReference type="AlphaFoldDB" id="A0A3P8W308"/>
<evidence type="ECO:0000256" key="3">
    <source>
        <dbReference type="ARBA" id="ARBA00022729"/>
    </source>
</evidence>
<reference evidence="10 11" key="1">
    <citation type="journal article" date="2014" name="Nat. Genet.">
        <title>Whole-genome sequence of a flatfish provides insights into ZW sex chromosome evolution and adaptation to a benthic lifestyle.</title>
        <authorList>
            <person name="Chen S."/>
            <person name="Zhang G."/>
            <person name="Shao C."/>
            <person name="Huang Q."/>
            <person name="Liu G."/>
            <person name="Zhang P."/>
            <person name="Song W."/>
            <person name="An N."/>
            <person name="Chalopin D."/>
            <person name="Volff J.N."/>
            <person name="Hong Y."/>
            <person name="Li Q."/>
            <person name="Sha Z."/>
            <person name="Zhou H."/>
            <person name="Xie M."/>
            <person name="Yu Q."/>
            <person name="Liu Y."/>
            <person name="Xiang H."/>
            <person name="Wang N."/>
            <person name="Wu K."/>
            <person name="Yang C."/>
            <person name="Zhou Q."/>
            <person name="Liao X."/>
            <person name="Yang L."/>
            <person name="Hu Q."/>
            <person name="Zhang J."/>
            <person name="Meng L."/>
            <person name="Jin L."/>
            <person name="Tian Y."/>
            <person name="Lian J."/>
            <person name="Yang J."/>
            <person name="Miao G."/>
            <person name="Liu S."/>
            <person name="Liang Z."/>
            <person name="Yan F."/>
            <person name="Li Y."/>
            <person name="Sun B."/>
            <person name="Zhang H."/>
            <person name="Zhang J."/>
            <person name="Zhu Y."/>
            <person name="Du M."/>
            <person name="Zhao Y."/>
            <person name="Schartl M."/>
            <person name="Tang Q."/>
            <person name="Wang J."/>
        </authorList>
    </citation>
    <scope>NUCLEOTIDE SEQUENCE</scope>
</reference>